<sequence length="477" mass="51645">MESVWHGDIALGGGEVLGDIFLQSDTPDCLPAGASLRFLSLVEVERVPLYLSIGKALSVSTAENATESWFSNILLGNRNGQQTTWWQSARTDSPLGILVEVNNAKSAPQILSGRRVTELLFYAARDAPSHEQQPLTPPTSSPESHLYAEPSPRLRLHALPLCSELHVSDLTPPTSPGREADDVVATFLTSPSKPTEVINRPPVRKRKSAADAFDEATERKRQARRQGGAGVSAAAASGMNADMAVHASLKHRRSISNTHSVPLQSRPLSRSPSVASNHSFSVREPSVPAANKKSTLSRMQSAPSVVTSPASSTEQKNKDYIAKVVMAGMRLYGLVQMKTRKSRANSAAASPALDTSFEDLENERKQSEEYKLIYHQAFKGTCLAFRKQIADSSLQIHTEALRATVDRLLAVFCNDPLTLEAEEDDDKFTPGGRKLFGSSALPGSEKGNPFVNAFMGNGSKSNTPSLSKTAERDKFLP</sequence>
<evidence type="ECO:0000256" key="1">
    <source>
        <dbReference type="SAM" id="MobiDB-lite"/>
    </source>
</evidence>
<dbReference type="AlphaFoldDB" id="A0A1X7RL11"/>
<feature type="region of interest" description="Disordered" evidence="1">
    <location>
        <begin position="192"/>
        <end position="235"/>
    </location>
</feature>
<reference evidence="3 4" key="1">
    <citation type="submission" date="2016-06" db="EMBL/GenBank/DDBJ databases">
        <authorList>
            <person name="Kjaerup R.B."/>
            <person name="Dalgaard T.S."/>
            <person name="Juul-Madsen H.R."/>
        </authorList>
    </citation>
    <scope>NUCLEOTIDE SEQUENCE [LARGE SCALE GENOMIC DNA]</scope>
</reference>
<protein>
    <recommendedName>
        <fullName evidence="2">Sld7 C-terminal domain-containing protein</fullName>
    </recommendedName>
</protein>
<dbReference type="Pfam" id="PF18596">
    <property type="entry name" value="Sld7_C"/>
    <property type="match status" value="1"/>
</dbReference>
<keyword evidence="4" id="KW-1185">Reference proteome</keyword>
<feature type="compositionally biased region" description="Low complexity" evidence="1">
    <location>
        <begin position="301"/>
        <end position="313"/>
    </location>
</feature>
<organism evidence="3 4">
    <name type="scientific">Zymoseptoria tritici (strain ST99CH_3D7)</name>
    <dbReference type="NCBI Taxonomy" id="1276538"/>
    <lineage>
        <taxon>Eukaryota</taxon>
        <taxon>Fungi</taxon>
        <taxon>Dikarya</taxon>
        <taxon>Ascomycota</taxon>
        <taxon>Pezizomycotina</taxon>
        <taxon>Dothideomycetes</taxon>
        <taxon>Dothideomycetidae</taxon>
        <taxon>Mycosphaerellales</taxon>
        <taxon>Mycosphaerellaceae</taxon>
        <taxon>Zymoseptoria</taxon>
    </lineage>
</organism>
<evidence type="ECO:0000313" key="4">
    <source>
        <dbReference type="Proteomes" id="UP000215127"/>
    </source>
</evidence>
<dbReference type="InterPro" id="IPR041260">
    <property type="entry name" value="Sld7_C"/>
</dbReference>
<feature type="compositionally biased region" description="Low complexity" evidence="1">
    <location>
        <begin position="260"/>
        <end position="274"/>
    </location>
</feature>
<dbReference type="STRING" id="1276538.A0A1X7RL11"/>
<proteinExistence type="predicted"/>
<feature type="region of interest" description="Disordered" evidence="1">
    <location>
        <begin position="127"/>
        <end position="148"/>
    </location>
</feature>
<gene>
    <name evidence="3" type="ORF">ZT3D7_G3251</name>
</gene>
<feature type="region of interest" description="Disordered" evidence="1">
    <location>
        <begin position="252"/>
        <end position="313"/>
    </location>
</feature>
<feature type="region of interest" description="Disordered" evidence="1">
    <location>
        <begin position="438"/>
        <end position="477"/>
    </location>
</feature>
<feature type="domain" description="Sld7 C-terminal" evidence="2">
    <location>
        <begin position="314"/>
        <end position="413"/>
    </location>
</feature>
<dbReference type="Proteomes" id="UP000215127">
    <property type="component" value="Chromosome 2"/>
</dbReference>
<accession>A0A1X7RL11</accession>
<evidence type="ECO:0000259" key="2">
    <source>
        <dbReference type="Pfam" id="PF18596"/>
    </source>
</evidence>
<evidence type="ECO:0000313" key="3">
    <source>
        <dbReference type="EMBL" id="SMQ48102.1"/>
    </source>
</evidence>
<dbReference type="EMBL" id="LT853693">
    <property type="protein sequence ID" value="SMQ48102.1"/>
    <property type="molecule type" value="Genomic_DNA"/>
</dbReference>
<feature type="compositionally biased region" description="Polar residues" evidence="1">
    <location>
        <begin position="458"/>
        <end position="468"/>
    </location>
</feature>
<name>A0A1X7RL11_ZYMT9</name>